<reference evidence="3 4" key="1">
    <citation type="submission" date="2024-10" db="EMBL/GenBank/DDBJ databases">
        <title>The Natural Products Discovery Center: Release of the First 8490 Sequenced Strains for Exploring Actinobacteria Biosynthetic Diversity.</title>
        <authorList>
            <person name="Kalkreuter E."/>
            <person name="Kautsar S.A."/>
            <person name="Yang D."/>
            <person name="Bader C.D."/>
            <person name="Teijaro C.N."/>
            <person name="Fluegel L."/>
            <person name="Davis C.M."/>
            <person name="Simpson J.R."/>
            <person name="Lauterbach L."/>
            <person name="Steele A.D."/>
            <person name="Gui C."/>
            <person name="Meng S."/>
            <person name="Li G."/>
            <person name="Viehrig K."/>
            <person name="Ye F."/>
            <person name="Su P."/>
            <person name="Kiefer A.F."/>
            <person name="Nichols A."/>
            <person name="Cepeda A.J."/>
            <person name="Yan W."/>
            <person name="Fan B."/>
            <person name="Jiang Y."/>
            <person name="Adhikari A."/>
            <person name="Zheng C.-J."/>
            <person name="Schuster L."/>
            <person name="Cowan T.M."/>
            <person name="Smanski M.J."/>
            <person name="Chevrette M.G."/>
            <person name="De Carvalho L.P.S."/>
            <person name="Shen B."/>
        </authorList>
    </citation>
    <scope>NUCLEOTIDE SEQUENCE [LARGE SCALE GENOMIC DNA]</scope>
    <source>
        <strain evidence="3 4">NPDC006488</strain>
    </source>
</reference>
<evidence type="ECO:0000313" key="4">
    <source>
        <dbReference type="Proteomes" id="UP001601303"/>
    </source>
</evidence>
<keyword evidence="4" id="KW-1185">Reference proteome</keyword>
<feature type="transmembrane region" description="Helical" evidence="2">
    <location>
        <begin position="104"/>
        <end position="122"/>
    </location>
</feature>
<feature type="compositionally biased region" description="Low complexity" evidence="1">
    <location>
        <begin position="349"/>
        <end position="359"/>
    </location>
</feature>
<feature type="transmembrane region" description="Helical" evidence="2">
    <location>
        <begin position="226"/>
        <end position="248"/>
    </location>
</feature>
<keyword evidence="2" id="KW-0812">Transmembrane</keyword>
<protein>
    <recommendedName>
        <fullName evidence="5">CPBP family intramembrane metalloprotease</fullName>
    </recommendedName>
</protein>
<accession>A0ABW6M9N1</accession>
<feature type="region of interest" description="Disordered" evidence="1">
    <location>
        <begin position="346"/>
        <end position="373"/>
    </location>
</feature>
<dbReference type="Proteomes" id="UP001601303">
    <property type="component" value="Unassembled WGS sequence"/>
</dbReference>
<evidence type="ECO:0000313" key="3">
    <source>
        <dbReference type="EMBL" id="MFE9601475.1"/>
    </source>
</evidence>
<feature type="transmembrane region" description="Helical" evidence="2">
    <location>
        <begin position="255"/>
        <end position="282"/>
    </location>
</feature>
<keyword evidence="2" id="KW-1133">Transmembrane helix</keyword>
<name>A0ABW6M9N1_9ACTN</name>
<keyword evidence="2" id="KW-0472">Membrane</keyword>
<evidence type="ECO:0008006" key="5">
    <source>
        <dbReference type="Google" id="ProtNLM"/>
    </source>
</evidence>
<dbReference type="EMBL" id="JBIAHM010000008">
    <property type="protein sequence ID" value="MFE9601475.1"/>
    <property type="molecule type" value="Genomic_DNA"/>
</dbReference>
<feature type="transmembrane region" description="Helical" evidence="2">
    <location>
        <begin position="67"/>
        <end position="92"/>
    </location>
</feature>
<gene>
    <name evidence="3" type="ORF">ACFYNQ_23280</name>
</gene>
<comment type="caution">
    <text evidence="3">The sequence shown here is derived from an EMBL/GenBank/DDBJ whole genome shotgun (WGS) entry which is preliminary data.</text>
</comment>
<sequence>MRVRDIPENLLGPSADSSLPAPLTASSVRRVAVHVAGLLLLSCYWPLASGMVAVCAMYDVRWSRQGVLWLALGQLAVAVVVFFWLSWLVIARTTLDRVPNRSRLLQRGATVLAAAAVVYLSVPVFGAFVWSVGLTLFGCAMAWLAFEVARSHGVPLGARPPATPVQRFHDWTMARSTFFVCLAGGASTSLLVLIVRWAAIDGIPVVRDGQLSALGIGSVGNLALKVLWAVAFEDVVIVAATTALLTALRRPAWEIYTLICVLEVALHAYFGLPAIGMALHAAGRVWLYRRSRRLLPLMAGHAAFDLSGGALQLLSKSALYRPMLALPAVVALTWIGRRLETAAARDMPEAAPKGPAPEGDFTGPQDPTKAGIA</sequence>
<organism evidence="3 4">
    <name type="scientific">Streptomyces hokutonensis</name>
    <dbReference type="NCBI Taxonomy" id="1306990"/>
    <lineage>
        <taxon>Bacteria</taxon>
        <taxon>Bacillati</taxon>
        <taxon>Actinomycetota</taxon>
        <taxon>Actinomycetes</taxon>
        <taxon>Kitasatosporales</taxon>
        <taxon>Streptomycetaceae</taxon>
        <taxon>Streptomyces</taxon>
    </lineage>
</organism>
<feature type="transmembrane region" description="Helical" evidence="2">
    <location>
        <begin position="31"/>
        <end position="47"/>
    </location>
</feature>
<dbReference type="RefSeq" id="WP_388108723.1">
    <property type="nucleotide sequence ID" value="NZ_JBIAHM010000008.1"/>
</dbReference>
<proteinExistence type="predicted"/>
<evidence type="ECO:0000256" key="2">
    <source>
        <dbReference type="SAM" id="Phobius"/>
    </source>
</evidence>
<feature type="transmembrane region" description="Helical" evidence="2">
    <location>
        <begin position="177"/>
        <end position="199"/>
    </location>
</feature>
<evidence type="ECO:0000256" key="1">
    <source>
        <dbReference type="SAM" id="MobiDB-lite"/>
    </source>
</evidence>
<feature type="transmembrane region" description="Helical" evidence="2">
    <location>
        <begin position="128"/>
        <end position="146"/>
    </location>
</feature>